<evidence type="ECO:0000256" key="2">
    <source>
        <dbReference type="ARBA" id="ARBA00022483"/>
    </source>
</evidence>
<keyword evidence="3 4" id="KW-0653">Protein transport</keyword>
<comment type="similarity">
    <text evidence="4">Belongs to the SEC8 family.</text>
</comment>
<evidence type="ECO:0000313" key="8">
    <source>
        <dbReference type="EMBL" id="EMD41941.1"/>
    </source>
</evidence>
<accession>M2RSQ2</accession>
<keyword evidence="9" id="KW-1185">Reference proteome</keyword>
<dbReference type="GO" id="GO:0006904">
    <property type="term" value="P:vesicle docking involved in exocytosis"/>
    <property type="evidence" value="ECO:0007669"/>
    <property type="project" value="InterPro"/>
</dbReference>
<reference evidence="8 9" key="1">
    <citation type="journal article" date="2012" name="Proc. Natl. Acad. Sci. U.S.A.">
        <title>Comparative genomics of Ceriporiopsis subvermispora and Phanerochaete chrysosporium provide insight into selective ligninolysis.</title>
        <authorList>
            <person name="Fernandez-Fueyo E."/>
            <person name="Ruiz-Duenas F.J."/>
            <person name="Ferreira P."/>
            <person name="Floudas D."/>
            <person name="Hibbett D.S."/>
            <person name="Canessa P."/>
            <person name="Larrondo L.F."/>
            <person name="James T.Y."/>
            <person name="Seelenfreund D."/>
            <person name="Lobos S."/>
            <person name="Polanco R."/>
            <person name="Tello M."/>
            <person name="Honda Y."/>
            <person name="Watanabe T."/>
            <person name="Watanabe T."/>
            <person name="Ryu J.S."/>
            <person name="Kubicek C.P."/>
            <person name="Schmoll M."/>
            <person name="Gaskell J."/>
            <person name="Hammel K.E."/>
            <person name="St John F.J."/>
            <person name="Vanden Wymelenberg A."/>
            <person name="Sabat G."/>
            <person name="Splinter BonDurant S."/>
            <person name="Syed K."/>
            <person name="Yadav J.S."/>
            <person name="Doddapaneni H."/>
            <person name="Subramanian V."/>
            <person name="Lavin J.L."/>
            <person name="Oguiza J.A."/>
            <person name="Perez G."/>
            <person name="Pisabarro A.G."/>
            <person name="Ramirez L."/>
            <person name="Santoyo F."/>
            <person name="Master E."/>
            <person name="Coutinho P.M."/>
            <person name="Henrissat B."/>
            <person name="Lombard V."/>
            <person name="Magnuson J.K."/>
            <person name="Kuees U."/>
            <person name="Hori C."/>
            <person name="Igarashi K."/>
            <person name="Samejima M."/>
            <person name="Held B.W."/>
            <person name="Barry K.W."/>
            <person name="LaButti K.M."/>
            <person name="Lapidus A."/>
            <person name="Lindquist E.A."/>
            <person name="Lucas S.M."/>
            <person name="Riley R."/>
            <person name="Salamov A.A."/>
            <person name="Hoffmeister D."/>
            <person name="Schwenk D."/>
            <person name="Hadar Y."/>
            <person name="Yarden O."/>
            <person name="de Vries R.P."/>
            <person name="Wiebenga A."/>
            <person name="Stenlid J."/>
            <person name="Eastwood D."/>
            <person name="Grigoriev I.V."/>
            <person name="Berka R.M."/>
            <person name="Blanchette R.A."/>
            <person name="Kersten P."/>
            <person name="Martinez A.T."/>
            <person name="Vicuna R."/>
            <person name="Cullen D."/>
        </authorList>
    </citation>
    <scope>NUCLEOTIDE SEQUENCE [LARGE SCALE GENOMIC DNA]</scope>
    <source>
        <strain evidence="8 9">B</strain>
    </source>
</reference>
<dbReference type="InterPro" id="IPR048630">
    <property type="entry name" value="Sec8_M"/>
</dbReference>
<feature type="compositionally biased region" description="Polar residues" evidence="5">
    <location>
        <begin position="17"/>
        <end position="38"/>
    </location>
</feature>
<feature type="compositionally biased region" description="Polar residues" evidence="5">
    <location>
        <begin position="103"/>
        <end position="112"/>
    </location>
</feature>
<name>M2RSQ2_CERS8</name>
<dbReference type="PANTHER" id="PTHR14146:SF0">
    <property type="entry name" value="EXOCYST COMPLEX COMPONENT 4"/>
    <property type="match status" value="1"/>
</dbReference>
<dbReference type="OrthoDB" id="272977at2759"/>
<evidence type="ECO:0000256" key="1">
    <source>
        <dbReference type="ARBA" id="ARBA00022448"/>
    </source>
</evidence>
<evidence type="ECO:0000256" key="4">
    <source>
        <dbReference type="RuleBase" id="RU367079"/>
    </source>
</evidence>
<dbReference type="GO" id="GO:0000145">
    <property type="term" value="C:exocyst"/>
    <property type="evidence" value="ECO:0007669"/>
    <property type="project" value="UniProtKB-UniRule"/>
</dbReference>
<feature type="region of interest" description="Disordered" evidence="5">
    <location>
        <begin position="1"/>
        <end position="138"/>
    </location>
</feature>
<dbReference type="Pfam" id="PF04048">
    <property type="entry name" value="Sec8_N"/>
    <property type="match status" value="1"/>
</dbReference>
<comment type="function">
    <text evidence="4">Component of the exocyst complex involved in the docking of exocytic vesicles with fusion sites on the plasma membrane.</text>
</comment>
<proteinExistence type="inferred from homology"/>
<dbReference type="PANTHER" id="PTHR14146">
    <property type="entry name" value="EXOCYST COMPLEX COMPONENT 4"/>
    <property type="match status" value="1"/>
</dbReference>
<feature type="compositionally biased region" description="Polar residues" evidence="5">
    <location>
        <begin position="73"/>
        <end position="83"/>
    </location>
</feature>
<dbReference type="InterPro" id="IPR039682">
    <property type="entry name" value="Sec8/EXOC4"/>
</dbReference>
<dbReference type="STRING" id="914234.M2RSQ2"/>
<dbReference type="GO" id="GO:0090522">
    <property type="term" value="P:vesicle tethering involved in exocytosis"/>
    <property type="evidence" value="ECO:0007669"/>
    <property type="project" value="UniProtKB-UniRule"/>
</dbReference>
<dbReference type="GO" id="GO:0015031">
    <property type="term" value="P:protein transport"/>
    <property type="evidence" value="ECO:0007669"/>
    <property type="project" value="UniProtKB-KW"/>
</dbReference>
<protein>
    <recommendedName>
        <fullName evidence="4">Exocyst complex component Sec8</fullName>
    </recommendedName>
</protein>
<evidence type="ECO:0000256" key="5">
    <source>
        <dbReference type="SAM" id="MobiDB-lite"/>
    </source>
</evidence>
<dbReference type="GO" id="GO:0006893">
    <property type="term" value="P:Golgi to plasma membrane transport"/>
    <property type="evidence" value="ECO:0007669"/>
    <property type="project" value="TreeGrafter"/>
</dbReference>
<dbReference type="HOGENOM" id="CLU_004025_1_0_1"/>
<dbReference type="InterPro" id="IPR007191">
    <property type="entry name" value="Sec8_exocyst_N"/>
</dbReference>
<organism evidence="8 9">
    <name type="scientific">Ceriporiopsis subvermispora (strain B)</name>
    <name type="common">White-rot fungus</name>
    <name type="synonym">Gelatoporia subvermispora</name>
    <dbReference type="NCBI Taxonomy" id="914234"/>
    <lineage>
        <taxon>Eukaryota</taxon>
        <taxon>Fungi</taxon>
        <taxon>Dikarya</taxon>
        <taxon>Basidiomycota</taxon>
        <taxon>Agaricomycotina</taxon>
        <taxon>Agaricomycetes</taxon>
        <taxon>Polyporales</taxon>
        <taxon>Gelatoporiaceae</taxon>
        <taxon>Gelatoporia</taxon>
    </lineage>
</organism>
<dbReference type="EMBL" id="KB445791">
    <property type="protein sequence ID" value="EMD41941.1"/>
    <property type="molecule type" value="Genomic_DNA"/>
</dbReference>
<feature type="compositionally biased region" description="Pro residues" evidence="5">
    <location>
        <begin position="1"/>
        <end position="10"/>
    </location>
</feature>
<evidence type="ECO:0000259" key="7">
    <source>
        <dbReference type="Pfam" id="PF20652"/>
    </source>
</evidence>
<dbReference type="GO" id="GO:0006612">
    <property type="term" value="P:protein targeting to membrane"/>
    <property type="evidence" value="ECO:0007669"/>
    <property type="project" value="UniProtKB-UniRule"/>
</dbReference>
<evidence type="ECO:0000256" key="3">
    <source>
        <dbReference type="ARBA" id="ARBA00022927"/>
    </source>
</evidence>
<evidence type="ECO:0000313" key="9">
    <source>
        <dbReference type="Proteomes" id="UP000016930"/>
    </source>
</evidence>
<keyword evidence="1 4" id="KW-0813">Transport</keyword>
<feature type="domain" description="Exocyst complex component Sec8 middle helical bundle" evidence="7">
    <location>
        <begin position="526"/>
        <end position="843"/>
    </location>
</feature>
<dbReference type="Pfam" id="PF20652">
    <property type="entry name" value="Sec8_C"/>
    <property type="match status" value="1"/>
</dbReference>
<gene>
    <name evidence="8" type="ORF">CERSUDRAFT_110495</name>
</gene>
<sequence>MSRAPRFPPDPSERRPGSSSLNGNGRQGSLSTTRPLQISRTPTRPTTPSRSSAVAGSPEGPARPARSGRRSAQTSQYSTTSDRASMDSRLTRDSGDTRDGYQDASSQSTRYESGSPAYYNGRSAPGGAAVSPTSEPEISPTSKAVIAAFQSFGRRKATIDRLVDVEYEEARRKEQEIQQARQQKIQQRVPGRRPAGRTRVGDIDAVLDEIQDGWQMVTDQDFNPVDLALQLLDGSSLGKDMTSFRRTKDTLSRALKGSVDQHYQAFNAALPHHAALLSHFGVTQTQITEARAALQEAKDTLGGKRSDLVQLWSRSQTVEEMMRILNQIEFLKSVPDALESLISEKRLLQAAVLLVRSMKLINKPDMLEVGALSDLRSYLNSQETALRDILVDELHSHLYLKSFWCESRWSVYTPGQQAFPAVEFDEIDASTEPKPTIQPATSPKTPSSSRSSRLSRYLNDLALRPNDPPIDVNDHSVRNSISGTPIPGSSSMTGLSATASTNSLATLSGVNIALMSSNSQAAPTQNPEADSFLYVETLLESLAVLGKLGNALDAVAQKLPGEIFSLVEATIDEVEERAEFGRRLSVMVGVGSTASGRPASMTAAAMPPSGMSLDSGIPGVAVVPDTSASNAHSGRSMALRAMSLRLAALESTTKHMDQETLRDFFWTLYSKLEAVAQGLRVVYEVANRIGSRRDFKDSSGAKPGSLFPLAELWMPVQAEVRTLLSDYINDEEQGTVTGRNPISSINEVLRESKFYRDKTKPVFRFADTDVKSSSKLLKHHEEELARVLKDTVPGLVQGSSDNAVQATLSAVGTDDRMLGTGQHHRLLVRPDAFHVSVLFQPTLAYLDRVAEVLPSGLEAARQASVVLDEFVLKVYLPQLEDKISLVFHHAVTTPDAFEPDLASKKLSPRPLVKAAVQLMALVNSLCSMLRTTPFHRENYSRLILTVIGQFYQRCSDRFQELAMTRDDGPIDSDLNLAIAAQWSQTPELFSCLSDLFKAVQDESSDAKRAQLRDQETQVEIKYVGQGMVKKQNLVASARNLSSLACLYHSITWFAAELRVLASVPEGAISPSTEPQSALTPYTPYLPAAIPVQSSEQLRLPLSSAMAMRFQALHMTFNQLAELVLYTIRIDIRCRVMHHLDLGLRHGVYRVEREATEPDPHIVDLNIELGKCDDAVTPALPELERKFVFDGLGQLMEDLIILKARFIRSANEMGIRKMMRNVLALQQNMKTIAQDSRNAEFNKAKRYYSLFFVPPQDMINNIRKKPEFTFDEYKAMLDLQCGVDPNGGPVSGQPTDRNYNMYVIDLHGLELENSADGIP</sequence>
<feature type="compositionally biased region" description="Basic and acidic residues" evidence="5">
    <location>
        <begin position="84"/>
        <end position="101"/>
    </location>
</feature>
<dbReference type="Proteomes" id="UP000016930">
    <property type="component" value="Unassembled WGS sequence"/>
</dbReference>
<feature type="region of interest" description="Disordered" evidence="5">
    <location>
        <begin position="431"/>
        <end position="494"/>
    </location>
</feature>
<feature type="compositionally biased region" description="Low complexity" evidence="5">
    <location>
        <begin position="447"/>
        <end position="456"/>
    </location>
</feature>
<evidence type="ECO:0000259" key="6">
    <source>
        <dbReference type="Pfam" id="PF04048"/>
    </source>
</evidence>
<keyword evidence="2 4" id="KW-0268">Exocytosis</keyword>
<feature type="domain" description="Exocyst complex component Sec8 N-terminal" evidence="6">
    <location>
        <begin position="203"/>
        <end position="340"/>
    </location>
</feature>
<feature type="compositionally biased region" description="Low complexity" evidence="5">
    <location>
        <begin position="39"/>
        <end position="52"/>
    </location>
</feature>
<feature type="compositionally biased region" description="Low complexity" evidence="5">
    <location>
        <begin position="480"/>
        <end position="493"/>
    </location>
</feature>